<evidence type="ECO:0000256" key="1">
    <source>
        <dbReference type="ARBA" id="ARBA00022801"/>
    </source>
</evidence>
<dbReference type="SUPFAM" id="SSF109604">
    <property type="entry name" value="HD-domain/PDEase-like"/>
    <property type="match status" value="1"/>
</dbReference>
<dbReference type="Pfam" id="PF21447">
    <property type="entry name" value="Ppx-GppA_III"/>
    <property type="match status" value="1"/>
</dbReference>
<organism evidence="5 6">
    <name type="scientific">Sphaerotilus microaerophilus</name>
    <dbReference type="NCBI Taxonomy" id="2914710"/>
    <lineage>
        <taxon>Bacteria</taxon>
        <taxon>Pseudomonadati</taxon>
        <taxon>Pseudomonadota</taxon>
        <taxon>Betaproteobacteria</taxon>
        <taxon>Burkholderiales</taxon>
        <taxon>Sphaerotilaceae</taxon>
        <taxon>Sphaerotilus</taxon>
    </lineage>
</organism>
<dbReference type="EMBL" id="AP025730">
    <property type="protein sequence ID" value="BDI08041.1"/>
    <property type="molecule type" value="Genomic_DNA"/>
</dbReference>
<dbReference type="Pfam" id="PF02541">
    <property type="entry name" value="Ppx-GppA"/>
    <property type="match status" value="1"/>
</dbReference>
<dbReference type="InterPro" id="IPR003695">
    <property type="entry name" value="Ppx_GppA_N"/>
</dbReference>
<dbReference type="InterPro" id="IPR043129">
    <property type="entry name" value="ATPase_NBD"/>
</dbReference>
<dbReference type="InterPro" id="IPR030673">
    <property type="entry name" value="PyroPPase_GppA_Ppx"/>
</dbReference>
<dbReference type="PANTHER" id="PTHR30005">
    <property type="entry name" value="EXOPOLYPHOSPHATASE"/>
    <property type="match status" value="1"/>
</dbReference>
<dbReference type="Gene3D" id="1.10.3210.10">
    <property type="entry name" value="Hypothetical protein af1432"/>
    <property type="match status" value="1"/>
</dbReference>
<dbReference type="SUPFAM" id="SSF53067">
    <property type="entry name" value="Actin-like ATPase domain"/>
    <property type="match status" value="2"/>
</dbReference>
<protein>
    <submittedName>
        <fullName evidence="5">Exopolyphosphatase</fullName>
    </submittedName>
</protein>
<evidence type="ECO:0000313" key="5">
    <source>
        <dbReference type="EMBL" id="BDI08041.1"/>
    </source>
</evidence>
<feature type="domain" description="Ppx/GppA phosphatase C-terminal" evidence="4">
    <location>
        <begin position="349"/>
        <end position="477"/>
    </location>
</feature>
<feature type="region of interest" description="Disordered" evidence="2">
    <location>
        <begin position="1"/>
        <end position="34"/>
    </location>
</feature>
<dbReference type="InterPro" id="IPR050273">
    <property type="entry name" value="GppA/Ppx_hydrolase"/>
</dbReference>
<dbReference type="Gene3D" id="3.30.420.150">
    <property type="entry name" value="Exopolyphosphatase. Domain 2"/>
    <property type="match status" value="1"/>
</dbReference>
<name>A0ABM7YTU0_9BURK</name>
<evidence type="ECO:0000259" key="3">
    <source>
        <dbReference type="Pfam" id="PF02541"/>
    </source>
</evidence>
<feature type="compositionally biased region" description="Low complexity" evidence="2">
    <location>
        <begin position="9"/>
        <end position="34"/>
    </location>
</feature>
<dbReference type="InterPro" id="IPR048950">
    <property type="entry name" value="Ppx_GppA_C"/>
</dbReference>
<dbReference type="Proteomes" id="UP001057498">
    <property type="component" value="Chromosome"/>
</dbReference>
<evidence type="ECO:0000313" key="6">
    <source>
        <dbReference type="Proteomes" id="UP001057498"/>
    </source>
</evidence>
<dbReference type="Gene3D" id="3.30.420.40">
    <property type="match status" value="1"/>
</dbReference>
<sequence length="531" mass="57362">MPLTMPSRTANATSAAASTPAAAPPAAEAAPPTAANWRGVRAAIDIGSNSFRLEIGQLRGGRYRRIDYLKDTVRLGAGLDDQGRLGGEAAERGLACLRRFRERLTGIPGSQFRAVATQTLREATNRNAFLLQAAEALGHPIEVISGREEARLIYKGVARLQPSDQPRLVIDIGGRSTEMILGVGPLALRAESFRIGSVSLSMAHFPDGRYSAERFQAAQVAAGAELEEALEPFARQHWLEALGSSGTAGAVSQLLAANGVSDGTITPDGLRWCIQACLRAGSQDRLDLAGLKPERRAVIGGGLAILYTLATHFGIEALRPARGALRQGVIFDLEERLAAERTPEHHDLRDDTVAELQQRFQVDVAQAHRVQQVARALHERLAPRAALEPQRELGWACALHEMGMMVSHHDHHRHSAYLLGHVDAAGFSQNQQRRLGELVLGQRGGLRKVEAALAEPAFAAQLLALRLAVLLCHARGSLGVLPPTLVLDARGARLIPPEGWATQFPRSAYLLREEVKAWSRHPALKLQIAEG</sequence>
<reference evidence="5" key="1">
    <citation type="submission" date="2022-04" db="EMBL/GenBank/DDBJ databases">
        <title>Whole genome sequence of Sphaerotilus sp. FB-5.</title>
        <authorList>
            <person name="Takeda M."/>
            <person name="Narihara S."/>
            <person name="Akimoto M."/>
            <person name="Akimoto R."/>
            <person name="Nishiyashiki S."/>
            <person name="Murakami T."/>
        </authorList>
    </citation>
    <scope>NUCLEOTIDE SEQUENCE</scope>
    <source>
        <strain evidence="5">FB-5</strain>
    </source>
</reference>
<dbReference type="PIRSF" id="PIRSF001267">
    <property type="entry name" value="Pyrophosphatase_GppA_Ppx"/>
    <property type="match status" value="1"/>
</dbReference>
<accession>A0ABM7YTU0</accession>
<evidence type="ECO:0000256" key="2">
    <source>
        <dbReference type="SAM" id="MobiDB-lite"/>
    </source>
</evidence>
<dbReference type="PANTHER" id="PTHR30005:SF14">
    <property type="entry name" value="EXOPOLYPHOSPHATASE"/>
    <property type="match status" value="1"/>
</dbReference>
<keyword evidence="6" id="KW-1185">Reference proteome</keyword>
<gene>
    <name evidence="5" type="primary">ppx</name>
    <name evidence="5" type="ORF">CATMQ487_50110</name>
</gene>
<evidence type="ECO:0000259" key="4">
    <source>
        <dbReference type="Pfam" id="PF21447"/>
    </source>
</evidence>
<feature type="domain" description="Ppx/GppA phosphatase N-terminal" evidence="3">
    <location>
        <begin position="67"/>
        <end position="335"/>
    </location>
</feature>
<dbReference type="CDD" id="cd24053">
    <property type="entry name" value="ASKHA_NBD_EcPPX-GppA-like"/>
    <property type="match status" value="1"/>
</dbReference>
<keyword evidence="1" id="KW-0378">Hydrolase</keyword>
<proteinExistence type="predicted"/>